<sequence>MKEKINHHLTNLFLEVKAIISDEIINSVGQSLKIYNSRQNTLQPLLTTDELASCLKVSKSHINKLRKKYKDFPVLNIDGSIRFRQSEVEEFFKKGT</sequence>
<dbReference type="Proteomes" id="UP001629059">
    <property type="component" value="Unassembled WGS sequence"/>
</dbReference>
<dbReference type="EMBL" id="JBELQB010000004">
    <property type="protein sequence ID" value="MFL9837203.1"/>
    <property type="molecule type" value="Genomic_DNA"/>
</dbReference>
<organism evidence="2 3">
    <name type="scientific">Flavobacterium rhizophilum</name>
    <dbReference type="NCBI Taxonomy" id="3163296"/>
    <lineage>
        <taxon>Bacteria</taxon>
        <taxon>Pseudomonadati</taxon>
        <taxon>Bacteroidota</taxon>
        <taxon>Flavobacteriia</taxon>
        <taxon>Flavobacteriales</taxon>
        <taxon>Flavobacteriaceae</taxon>
        <taxon>Flavobacterium</taxon>
    </lineage>
</organism>
<dbReference type="Pfam" id="PF12728">
    <property type="entry name" value="HTH_17"/>
    <property type="match status" value="1"/>
</dbReference>
<dbReference type="InterPro" id="IPR041657">
    <property type="entry name" value="HTH_17"/>
</dbReference>
<accession>A0ABW8YB07</accession>
<evidence type="ECO:0000259" key="1">
    <source>
        <dbReference type="Pfam" id="PF12728"/>
    </source>
</evidence>
<gene>
    <name evidence="2" type="ORF">ABS768_06830</name>
</gene>
<dbReference type="RefSeq" id="WP_408074204.1">
    <property type="nucleotide sequence ID" value="NZ_JBELQB010000004.1"/>
</dbReference>
<protein>
    <submittedName>
        <fullName evidence="2">Helix-turn-helix domain-containing protein</fullName>
    </submittedName>
</protein>
<comment type="caution">
    <text evidence="2">The sequence shown here is derived from an EMBL/GenBank/DDBJ whole genome shotgun (WGS) entry which is preliminary data.</text>
</comment>
<name>A0ABW8YB07_9FLAO</name>
<proteinExistence type="predicted"/>
<evidence type="ECO:0000313" key="3">
    <source>
        <dbReference type="Proteomes" id="UP001629059"/>
    </source>
</evidence>
<keyword evidence="3" id="KW-1185">Reference proteome</keyword>
<reference evidence="2 3" key="1">
    <citation type="submission" date="2024-06" db="EMBL/GenBank/DDBJ databases">
        <authorList>
            <person name="Kaempfer P."/>
            <person name="Viver T."/>
        </authorList>
    </citation>
    <scope>NUCLEOTIDE SEQUENCE [LARGE SCALE GENOMIC DNA]</scope>
    <source>
        <strain evidence="2 3">ST-75</strain>
    </source>
</reference>
<evidence type="ECO:0000313" key="2">
    <source>
        <dbReference type="EMBL" id="MFL9837203.1"/>
    </source>
</evidence>
<feature type="domain" description="Helix-turn-helix" evidence="1">
    <location>
        <begin position="45"/>
        <end position="94"/>
    </location>
</feature>